<feature type="region of interest" description="Disordered" evidence="2">
    <location>
        <begin position="1"/>
        <end position="27"/>
    </location>
</feature>
<feature type="compositionally biased region" description="Low complexity" evidence="2">
    <location>
        <begin position="240"/>
        <end position="252"/>
    </location>
</feature>
<dbReference type="GO" id="GO:0016020">
    <property type="term" value="C:membrane"/>
    <property type="evidence" value="ECO:0007669"/>
    <property type="project" value="UniProtKB-SubCell"/>
</dbReference>
<dbReference type="OrthoDB" id="773760at2759"/>
<feature type="region of interest" description="Disordered" evidence="2">
    <location>
        <begin position="87"/>
        <end position="149"/>
    </location>
</feature>
<dbReference type="eggNOG" id="KOG1603">
    <property type="taxonomic scope" value="Eukaryota"/>
</dbReference>
<feature type="compositionally biased region" description="Gly residues" evidence="2">
    <location>
        <begin position="104"/>
        <end position="119"/>
    </location>
</feature>
<name>A0A022R813_ERYGU</name>
<feature type="compositionally biased region" description="Basic and acidic residues" evidence="2">
    <location>
        <begin position="121"/>
        <end position="144"/>
    </location>
</feature>
<dbReference type="PANTHER" id="PTHR46413:SF34">
    <property type="entry name" value="HEAVY METAL-ASSOCIATED ISOPRENYLATED PLANT PROTEIN 3-LIKE"/>
    <property type="match status" value="1"/>
</dbReference>
<gene>
    <name evidence="4" type="ORF">MIMGU_mgv1a011101mg</name>
</gene>
<dbReference type="AlphaFoldDB" id="A0A022R813"/>
<protein>
    <recommendedName>
        <fullName evidence="3">HMA domain-containing protein</fullName>
    </recommendedName>
</protein>
<feature type="domain" description="HMA" evidence="3">
    <location>
        <begin position="28"/>
        <end position="90"/>
    </location>
</feature>
<evidence type="ECO:0000256" key="2">
    <source>
        <dbReference type="SAM" id="MobiDB-lite"/>
    </source>
</evidence>
<keyword evidence="5" id="KW-1185">Reference proteome</keyword>
<dbReference type="InterPro" id="IPR044594">
    <property type="entry name" value="HIPP01/3/5/6"/>
</dbReference>
<dbReference type="GO" id="GO:0009626">
    <property type="term" value="P:plant-type hypersensitive response"/>
    <property type="evidence" value="ECO:0007669"/>
    <property type="project" value="UniProtKB-KW"/>
</dbReference>
<feature type="compositionally biased region" description="Basic and acidic residues" evidence="2">
    <location>
        <begin position="87"/>
        <end position="103"/>
    </location>
</feature>
<dbReference type="InterPro" id="IPR006121">
    <property type="entry name" value="HMA_dom"/>
</dbReference>
<sequence>MGEKNKNNQGEQKDGNNNNKNNGGGKNNATVVLKTDLHCDGCASKIIKCIHSFGGVDSVTIGEGEKITVVGNVDPAKLREKLELKTHKKVELLSPHPKKDGDNKGNGNGKENAGGGGNGKQEMKNESKDQKSNEKSDEKKKPNQKEPPVTTAVLKVHLHCDGCIQKIYKTISKTKGYKDMEIDKQKDLVRVTGAMDMKALAENLQKHLKKNVEIVPSKKENENKEKGGGGGGGDEKMEGNKMMQQQQQQSQMVGPNPYPVMYGPGGVFGDEFHQYHAPQMFSDENPNACTVM</sequence>
<dbReference type="PhylomeDB" id="A0A022R813"/>
<dbReference type="PROSITE" id="PS50846">
    <property type="entry name" value="HMA_2"/>
    <property type="match status" value="2"/>
</dbReference>
<accession>A0A022R813</accession>
<dbReference type="OMA" id="YELAYYP"/>
<feature type="domain" description="HMA" evidence="3">
    <location>
        <begin position="149"/>
        <end position="212"/>
    </location>
</feature>
<dbReference type="SUPFAM" id="SSF55008">
    <property type="entry name" value="HMA, heavy metal-associated domain"/>
    <property type="match status" value="2"/>
</dbReference>
<organism evidence="4 5">
    <name type="scientific">Erythranthe guttata</name>
    <name type="common">Yellow monkey flower</name>
    <name type="synonym">Mimulus guttatus</name>
    <dbReference type="NCBI Taxonomy" id="4155"/>
    <lineage>
        <taxon>Eukaryota</taxon>
        <taxon>Viridiplantae</taxon>
        <taxon>Streptophyta</taxon>
        <taxon>Embryophyta</taxon>
        <taxon>Tracheophyta</taxon>
        <taxon>Spermatophyta</taxon>
        <taxon>Magnoliopsida</taxon>
        <taxon>eudicotyledons</taxon>
        <taxon>Gunneridae</taxon>
        <taxon>Pentapetalae</taxon>
        <taxon>asterids</taxon>
        <taxon>lamiids</taxon>
        <taxon>Lamiales</taxon>
        <taxon>Phrymaceae</taxon>
        <taxon>Erythranthe</taxon>
    </lineage>
</organism>
<dbReference type="STRING" id="4155.A0A022R813"/>
<proteinExistence type="predicted"/>
<evidence type="ECO:0000256" key="1">
    <source>
        <dbReference type="ARBA" id="ARBA00004170"/>
    </source>
</evidence>
<dbReference type="GO" id="GO:0046872">
    <property type="term" value="F:metal ion binding"/>
    <property type="evidence" value="ECO:0007669"/>
    <property type="project" value="InterPro"/>
</dbReference>
<evidence type="ECO:0000259" key="3">
    <source>
        <dbReference type="PROSITE" id="PS50846"/>
    </source>
</evidence>
<feature type="region of interest" description="Disordered" evidence="2">
    <location>
        <begin position="218"/>
        <end position="254"/>
    </location>
</feature>
<dbReference type="PANTHER" id="PTHR46413">
    <property type="entry name" value="HEAVY METAL-ASSOCIATED ISOPRENYLATED PLANT PROTEIN 6"/>
    <property type="match status" value="1"/>
</dbReference>
<evidence type="ECO:0000313" key="5">
    <source>
        <dbReference type="Proteomes" id="UP000030748"/>
    </source>
</evidence>
<dbReference type="CDD" id="cd00371">
    <property type="entry name" value="HMA"/>
    <property type="match status" value="2"/>
</dbReference>
<dbReference type="KEGG" id="egt:105959111"/>
<dbReference type="EMBL" id="KI630592">
    <property type="protein sequence ID" value="EYU36154.1"/>
    <property type="molecule type" value="Genomic_DNA"/>
</dbReference>
<dbReference type="InterPro" id="IPR036163">
    <property type="entry name" value="HMA_dom_sf"/>
</dbReference>
<dbReference type="Gene3D" id="3.30.70.100">
    <property type="match status" value="2"/>
</dbReference>
<reference evidence="4 5" key="1">
    <citation type="journal article" date="2013" name="Proc. Natl. Acad. Sci. U.S.A.">
        <title>Fine-scale variation in meiotic recombination in Mimulus inferred from population shotgun sequencing.</title>
        <authorList>
            <person name="Hellsten U."/>
            <person name="Wright K.M."/>
            <person name="Jenkins J."/>
            <person name="Shu S."/>
            <person name="Yuan Y."/>
            <person name="Wessler S.R."/>
            <person name="Schmutz J."/>
            <person name="Willis J.H."/>
            <person name="Rokhsar D.S."/>
        </authorList>
    </citation>
    <scope>NUCLEOTIDE SEQUENCE [LARGE SCALE GENOMIC DNA]</scope>
    <source>
        <strain evidence="5">cv. DUN x IM62</strain>
    </source>
</reference>
<dbReference type="Proteomes" id="UP000030748">
    <property type="component" value="Unassembled WGS sequence"/>
</dbReference>
<evidence type="ECO:0000313" key="4">
    <source>
        <dbReference type="EMBL" id="EYU36154.1"/>
    </source>
</evidence>
<dbReference type="Pfam" id="PF00403">
    <property type="entry name" value="HMA"/>
    <property type="match status" value="2"/>
</dbReference>
<comment type="subcellular location">
    <subcellularLocation>
        <location evidence="1">Membrane</location>
        <topology evidence="1">Peripheral membrane protein</topology>
    </subcellularLocation>
</comment>
<feature type="compositionally biased region" description="Basic and acidic residues" evidence="2">
    <location>
        <begin position="218"/>
        <end position="239"/>
    </location>
</feature>
<feature type="compositionally biased region" description="Basic and acidic residues" evidence="2">
    <location>
        <begin position="1"/>
        <end position="14"/>
    </location>
</feature>